<feature type="domain" description="Ig-like" evidence="2">
    <location>
        <begin position="26"/>
        <end position="114"/>
    </location>
</feature>
<reference evidence="3" key="3">
    <citation type="submission" date="2025-08" db="UniProtKB">
        <authorList>
            <consortium name="Ensembl"/>
        </authorList>
    </citation>
    <scope>IDENTIFICATION</scope>
    <source>
        <strain evidence="3">HSOK</strain>
    </source>
</reference>
<dbReference type="InterPro" id="IPR050964">
    <property type="entry name" value="Striated_Muscle_Regulatory"/>
</dbReference>
<evidence type="ECO:0000259" key="2">
    <source>
        <dbReference type="PROSITE" id="PS50835"/>
    </source>
</evidence>
<reference evidence="3" key="4">
    <citation type="submission" date="2025-09" db="UniProtKB">
        <authorList>
            <consortium name="Ensembl"/>
        </authorList>
    </citation>
    <scope>IDENTIFICATION</scope>
    <source>
        <strain evidence="3">HSOK</strain>
    </source>
</reference>
<name>A0A3P9GYS2_ORYLA</name>
<dbReference type="InterPro" id="IPR036179">
    <property type="entry name" value="Ig-like_dom_sf"/>
</dbReference>
<dbReference type="SMART" id="SM00409">
    <property type="entry name" value="IG"/>
    <property type="match status" value="1"/>
</dbReference>
<proteinExistence type="predicted"/>
<sequence>RVCNKLHCRKRFTINVTPILVLPEPPQITRHMEPQTVMSGRLVRFSAQVSGLPPPQVFWYKDSQLLSTSFTCKFLHDGDEHTLMLLEVFPEDAAIYSCSAKNDYGEATSSAPLIVQGTPGEELSEWGLVVPRHPQC</sequence>
<dbReference type="Ensembl" id="ENSORLT00015014484.1">
    <property type="protein sequence ID" value="ENSORLP00015000348.1"/>
    <property type="gene ID" value="ENSORLG00015022967.1"/>
</dbReference>
<dbReference type="PANTHER" id="PTHR13817">
    <property type="entry name" value="TITIN"/>
    <property type="match status" value="1"/>
</dbReference>
<organism evidence="3 4">
    <name type="scientific">Oryzias latipes</name>
    <name type="common">Japanese rice fish</name>
    <name type="synonym">Japanese killifish</name>
    <dbReference type="NCBI Taxonomy" id="8090"/>
    <lineage>
        <taxon>Eukaryota</taxon>
        <taxon>Metazoa</taxon>
        <taxon>Chordata</taxon>
        <taxon>Craniata</taxon>
        <taxon>Vertebrata</taxon>
        <taxon>Euteleostomi</taxon>
        <taxon>Actinopterygii</taxon>
        <taxon>Neopterygii</taxon>
        <taxon>Teleostei</taxon>
        <taxon>Neoteleostei</taxon>
        <taxon>Acanthomorphata</taxon>
        <taxon>Ovalentaria</taxon>
        <taxon>Atherinomorphae</taxon>
        <taxon>Beloniformes</taxon>
        <taxon>Adrianichthyidae</taxon>
        <taxon>Oryziinae</taxon>
        <taxon>Oryzias</taxon>
    </lineage>
</organism>
<dbReference type="InterPro" id="IPR007110">
    <property type="entry name" value="Ig-like_dom"/>
</dbReference>
<reference evidence="3 4" key="2">
    <citation type="submission" date="2017-04" db="EMBL/GenBank/DDBJ databases">
        <title>CpG methylation of centromeres and impact of large insertions on vertebrate speciation.</title>
        <authorList>
            <person name="Ichikawa K."/>
            <person name="Yoshimura J."/>
            <person name="Morishita S."/>
        </authorList>
    </citation>
    <scope>NUCLEOTIDE SEQUENCE</scope>
    <source>
        <strain evidence="3 4">HSOK</strain>
    </source>
</reference>
<dbReference type="SMART" id="SM00408">
    <property type="entry name" value="IGc2"/>
    <property type="match status" value="1"/>
</dbReference>
<dbReference type="PANTHER" id="PTHR13817:SF151">
    <property type="entry name" value="TITIN"/>
    <property type="match status" value="1"/>
</dbReference>
<dbReference type="InterPro" id="IPR013098">
    <property type="entry name" value="Ig_I-set"/>
</dbReference>
<dbReference type="PROSITE" id="PS50835">
    <property type="entry name" value="IG_LIKE"/>
    <property type="match status" value="1"/>
</dbReference>
<dbReference type="Proteomes" id="UP000265200">
    <property type="component" value="Chromosome 21"/>
</dbReference>
<dbReference type="AlphaFoldDB" id="A0A3P9GYS2"/>
<dbReference type="InterPro" id="IPR003598">
    <property type="entry name" value="Ig_sub2"/>
</dbReference>
<dbReference type="Pfam" id="PF07679">
    <property type="entry name" value="I-set"/>
    <property type="match status" value="1"/>
</dbReference>
<dbReference type="SUPFAM" id="SSF48726">
    <property type="entry name" value="Immunoglobulin"/>
    <property type="match status" value="1"/>
</dbReference>
<dbReference type="FunFam" id="2.60.40.10:FF:000714">
    <property type="entry name" value="Titin novex-3"/>
    <property type="match status" value="1"/>
</dbReference>
<dbReference type="InterPro" id="IPR013783">
    <property type="entry name" value="Ig-like_fold"/>
</dbReference>
<accession>A0A3P9GYS2</accession>
<dbReference type="Gene3D" id="2.60.40.10">
    <property type="entry name" value="Immunoglobulins"/>
    <property type="match status" value="1"/>
</dbReference>
<protein>
    <recommendedName>
        <fullName evidence="2">Ig-like domain-containing protein</fullName>
    </recommendedName>
</protein>
<keyword evidence="1" id="KW-0677">Repeat</keyword>
<evidence type="ECO:0000313" key="4">
    <source>
        <dbReference type="Proteomes" id="UP000265200"/>
    </source>
</evidence>
<evidence type="ECO:0000256" key="1">
    <source>
        <dbReference type="ARBA" id="ARBA00022737"/>
    </source>
</evidence>
<reference key="1">
    <citation type="journal article" date="2007" name="Nature">
        <title>The medaka draft genome and insights into vertebrate genome evolution.</title>
        <authorList>
            <person name="Kasahara M."/>
            <person name="Naruse K."/>
            <person name="Sasaki S."/>
            <person name="Nakatani Y."/>
            <person name="Qu W."/>
            <person name="Ahsan B."/>
            <person name="Yamada T."/>
            <person name="Nagayasu Y."/>
            <person name="Doi K."/>
            <person name="Kasai Y."/>
            <person name="Jindo T."/>
            <person name="Kobayashi D."/>
            <person name="Shimada A."/>
            <person name="Toyoda A."/>
            <person name="Kuroki Y."/>
            <person name="Fujiyama A."/>
            <person name="Sasaki T."/>
            <person name="Shimizu A."/>
            <person name="Asakawa S."/>
            <person name="Shimizu N."/>
            <person name="Hashimoto S."/>
            <person name="Yang J."/>
            <person name="Lee Y."/>
            <person name="Matsushima K."/>
            <person name="Sugano S."/>
            <person name="Sakaizumi M."/>
            <person name="Narita T."/>
            <person name="Ohishi K."/>
            <person name="Haga S."/>
            <person name="Ohta F."/>
            <person name="Nomoto H."/>
            <person name="Nogata K."/>
            <person name="Morishita T."/>
            <person name="Endo T."/>
            <person name="Shin-I T."/>
            <person name="Takeda H."/>
            <person name="Morishita S."/>
            <person name="Kohara Y."/>
        </authorList>
    </citation>
    <scope>NUCLEOTIDE SEQUENCE [LARGE SCALE GENOMIC DNA]</scope>
    <source>
        <strain>Hd-rR</strain>
    </source>
</reference>
<dbReference type="InterPro" id="IPR003599">
    <property type="entry name" value="Ig_sub"/>
</dbReference>
<evidence type="ECO:0000313" key="3">
    <source>
        <dbReference type="Ensembl" id="ENSORLP00015000348.1"/>
    </source>
</evidence>